<protein>
    <submittedName>
        <fullName evidence="1">Uncharacterized protein</fullName>
    </submittedName>
</protein>
<dbReference type="Proteomes" id="UP000193427">
    <property type="component" value="Chromosome"/>
</dbReference>
<evidence type="ECO:0000313" key="2">
    <source>
        <dbReference type="Proteomes" id="UP000193427"/>
    </source>
</evidence>
<dbReference type="KEGG" id="rgu:A4W93_03685"/>
<name>A0A1W6L446_9BURK</name>
<gene>
    <name evidence="1" type="ORF">A4W93_03685</name>
</gene>
<proteinExistence type="predicted"/>
<dbReference type="AlphaFoldDB" id="A0A1W6L446"/>
<reference evidence="1 2" key="1">
    <citation type="submission" date="2016-04" db="EMBL/GenBank/DDBJ databases">
        <title>Complete genome sequence of natural rubber-degrading, novel Gram-negative bacterium, Rhizobacter gummiphilus strain NS21.</title>
        <authorList>
            <person name="Tabata M."/>
            <person name="Kasai D."/>
            <person name="Fukuda M."/>
        </authorList>
    </citation>
    <scope>NUCLEOTIDE SEQUENCE [LARGE SCALE GENOMIC DNA]</scope>
    <source>
        <strain evidence="1 2">NS21</strain>
    </source>
</reference>
<keyword evidence="2" id="KW-1185">Reference proteome</keyword>
<accession>A0A1W6L446</accession>
<sequence length="129" mass="14478">MPLGPRLLSTATWRVLTQEQLVAEQRAVFIIVTQLGAQGPDILIDYEIPANASSGTLRVKDQDGKLVFETKDSYRSSSGSRFTYARLYGGIACRDDTEMAFRYNFYALDRESGRCARPTFPDSSSPLEW</sequence>
<dbReference type="EMBL" id="CP015118">
    <property type="protein sequence ID" value="ARN19089.1"/>
    <property type="molecule type" value="Genomic_DNA"/>
</dbReference>
<organism evidence="1 2">
    <name type="scientific">Piscinibacter gummiphilus</name>
    <dbReference type="NCBI Taxonomy" id="946333"/>
    <lineage>
        <taxon>Bacteria</taxon>
        <taxon>Pseudomonadati</taxon>
        <taxon>Pseudomonadota</taxon>
        <taxon>Betaproteobacteria</taxon>
        <taxon>Burkholderiales</taxon>
        <taxon>Sphaerotilaceae</taxon>
        <taxon>Piscinibacter</taxon>
    </lineage>
</organism>
<evidence type="ECO:0000313" key="1">
    <source>
        <dbReference type="EMBL" id="ARN19089.1"/>
    </source>
</evidence>